<dbReference type="AlphaFoldDB" id="A0A5C4J2L9"/>
<protein>
    <submittedName>
        <fullName evidence="2">Uncharacterized protein</fullName>
    </submittedName>
</protein>
<name>A0A5C4J2L9_9ACTN</name>
<accession>A0A5C4J2L9</accession>
<dbReference type="Proteomes" id="UP000309174">
    <property type="component" value="Unassembled WGS sequence"/>
</dbReference>
<feature type="region of interest" description="Disordered" evidence="1">
    <location>
        <begin position="1"/>
        <end position="20"/>
    </location>
</feature>
<evidence type="ECO:0000313" key="3">
    <source>
        <dbReference type="Proteomes" id="UP000309174"/>
    </source>
</evidence>
<dbReference type="EMBL" id="VCKW01000242">
    <property type="protein sequence ID" value="TMQ91035.1"/>
    <property type="molecule type" value="Genomic_DNA"/>
</dbReference>
<keyword evidence="3" id="KW-1185">Reference proteome</keyword>
<evidence type="ECO:0000256" key="1">
    <source>
        <dbReference type="SAM" id="MobiDB-lite"/>
    </source>
</evidence>
<sequence length="65" mass="6794">MALVEESARPRRVPADQVEQGLGGGVLSRRFGLGGTAERGFRGAAERGFRGAAERGFGGTAERGF</sequence>
<reference evidence="2 3" key="1">
    <citation type="submission" date="2019-05" db="EMBL/GenBank/DDBJ databases">
        <title>Draft genome sequence of Actinomadura sp. 14C53.</title>
        <authorList>
            <person name="Saricaoglu S."/>
            <person name="Isik K."/>
        </authorList>
    </citation>
    <scope>NUCLEOTIDE SEQUENCE [LARGE SCALE GENOMIC DNA]</scope>
    <source>
        <strain evidence="2 3">14C53</strain>
    </source>
</reference>
<proteinExistence type="predicted"/>
<gene>
    <name evidence="2" type="ORF">ETD83_32805</name>
</gene>
<evidence type="ECO:0000313" key="2">
    <source>
        <dbReference type="EMBL" id="TMQ91035.1"/>
    </source>
</evidence>
<feature type="non-terminal residue" evidence="2">
    <location>
        <position position="65"/>
    </location>
</feature>
<comment type="caution">
    <text evidence="2">The sequence shown here is derived from an EMBL/GenBank/DDBJ whole genome shotgun (WGS) entry which is preliminary data.</text>
</comment>
<organism evidence="2 3">
    <name type="scientific">Actinomadura soli</name>
    <dbReference type="NCBI Taxonomy" id="2508997"/>
    <lineage>
        <taxon>Bacteria</taxon>
        <taxon>Bacillati</taxon>
        <taxon>Actinomycetota</taxon>
        <taxon>Actinomycetes</taxon>
        <taxon>Streptosporangiales</taxon>
        <taxon>Thermomonosporaceae</taxon>
        <taxon>Actinomadura</taxon>
    </lineage>
</organism>